<dbReference type="AlphaFoldDB" id="A0A9D1UD81"/>
<reference evidence="3" key="2">
    <citation type="submission" date="2021-04" db="EMBL/GenBank/DDBJ databases">
        <authorList>
            <person name="Gilroy R."/>
        </authorList>
    </citation>
    <scope>NUCLEOTIDE SEQUENCE</scope>
    <source>
        <strain evidence="3">ChiSxjej1B13-11762</strain>
    </source>
</reference>
<dbReference type="CDD" id="cd02696">
    <property type="entry name" value="MurNAc-LAA"/>
    <property type="match status" value="1"/>
</dbReference>
<dbReference type="GO" id="GO:0030288">
    <property type="term" value="C:outer membrane-bounded periplasmic space"/>
    <property type="evidence" value="ECO:0007669"/>
    <property type="project" value="TreeGrafter"/>
</dbReference>
<keyword evidence="1 3" id="KW-0378">Hydrolase</keyword>
<name>A0A9D1UD81_9FIRM</name>
<feature type="domain" description="MurNAc-LAA" evidence="2">
    <location>
        <begin position="110"/>
        <end position="221"/>
    </location>
</feature>
<evidence type="ECO:0000313" key="4">
    <source>
        <dbReference type="Proteomes" id="UP000824263"/>
    </source>
</evidence>
<dbReference type="EMBL" id="DXGF01000085">
    <property type="protein sequence ID" value="HIW83564.1"/>
    <property type="molecule type" value="Genomic_DNA"/>
</dbReference>
<dbReference type="InterPro" id="IPR002508">
    <property type="entry name" value="MurNAc-LAA_cat"/>
</dbReference>
<proteinExistence type="predicted"/>
<dbReference type="SUPFAM" id="SSF53187">
    <property type="entry name" value="Zn-dependent exopeptidases"/>
    <property type="match status" value="1"/>
</dbReference>
<dbReference type="PANTHER" id="PTHR30404:SF0">
    <property type="entry name" value="N-ACETYLMURAMOYL-L-ALANINE AMIDASE AMIC"/>
    <property type="match status" value="1"/>
</dbReference>
<organism evidence="3 4">
    <name type="scientific">Candidatus Dorea gallistercoris</name>
    <dbReference type="NCBI Taxonomy" id="2838542"/>
    <lineage>
        <taxon>Bacteria</taxon>
        <taxon>Bacillati</taxon>
        <taxon>Bacillota</taxon>
        <taxon>Clostridia</taxon>
        <taxon>Lachnospirales</taxon>
        <taxon>Lachnospiraceae</taxon>
        <taxon>Dorea</taxon>
    </lineage>
</organism>
<evidence type="ECO:0000256" key="1">
    <source>
        <dbReference type="ARBA" id="ARBA00022801"/>
    </source>
</evidence>
<sequence>MRKKAELVLMLLLIGGLLLAGKNLGEYVSSDQVESKDRKVVIDPGHGGRDPGKIGVNQVLEKDINLKIAKKVRDRLEEKGISVTMTREKDETLAPEESSNKQVEDIKKRVEIIDQTAPALAVSIHQNSYHSSDVRGAQVFYYQHSKEGEKAAAVMQEALAAVDPENARDAKANDTYYLLRRTESPTIIVECGFLSNPEEADKLKTEEYQEELADAIAEGIETCLAG</sequence>
<reference evidence="3" key="1">
    <citation type="journal article" date="2021" name="PeerJ">
        <title>Extensive microbial diversity within the chicken gut microbiome revealed by metagenomics and culture.</title>
        <authorList>
            <person name="Gilroy R."/>
            <person name="Ravi A."/>
            <person name="Getino M."/>
            <person name="Pursley I."/>
            <person name="Horton D.L."/>
            <person name="Alikhan N.F."/>
            <person name="Baker D."/>
            <person name="Gharbi K."/>
            <person name="Hall N."/>
            <person name="Watson M."/>
            <person name="Adriaenssens E.M."/>
            <person name="Foster-Nyarko E."/>
            <person name="Jarju S."/>
            <person name="Secka A."/>
            <person name="Antonio M."/>
            <person name="Oren A."/>
            <person name="Chaudhuri R.R."/>
            <person name="La Ragione R."/>
            <person name="Hildebrand F."/>
            <person name="Pallen M.J."/>
        </authorList>
    </citation>
    <scope>NUCLEOTIDE SEQUENCE</scope>
    <source>
        <strain evidence="3">ChiSxjej1B13-11762</strain>
    </source>
</reference>
<dbReference type="GO" id="GO:0009253">
    <property type="term" value="P:peptidoglycan catabolic process"/>
    <property type="evidence" value="ECO:0007669"/>
    <property type="project" value="InterPro"/>
</dbReference>
<dbReference type="EC" id="3.5.1.28" evidence="3"/>
<dbReference type="SMART" id="SM00646">
    <property type="entry name" value="Ami_3"/>
    <property type="match status" value="1"/>
</dbReference>
<evidence type="ECO:0000259" key="2">
    <source>
        <dbReference type="SMART" id="SM00646"/>
    </source>
</evidence>
<dbReference type="Gene3D" id="3.40.630.40">
    <property type="entry name" value="Zn-dependent exopeptidases"/>
    <property type="match status" value="1"/>
</dbReference>
<evidence type="ECO:0000313" key="3">
    <source>
        <dbReference type="EMBL" id="HIW83564.1"/>
    </source>
</evidence>
<dbReference type="Pfam" id="PF01520">
    <property type="entry name" value="Amidase_3"/>
    <property type="match status" value="1"/>
</dbReference>
<comment type="caution">
    <text evidence="3">The sequence shown here is derived from an EMBL/GenBank/DDBJ whole genome shotgun (WGS) entry which is preliminary data.</text>
</comment>
<gene>
    <name evidence="3" type="ORF">H9873_04495</name>
</gene>
<dbReference type="InterPro" id="IPR050695">
    <property type="entry name" value="N-acetylmuramoyl_amidase_3"/>
</dbReference>
<dbReference type="PANTHER" id="PTHR30404">
    <property type="entry name" value="N-ACETYLMURAMOYL-L-ALANINE AMIDASE"/>
    <property type="match status" value="1"/>
</dbReference>
<protein>
    <submittedName>
        <fullName evidence="3">N-acetylmuramoyl-L-alanine amidase</fullName>
        <ecNumber evidence="3">3.5.1.28</ecNumber>
    </submittedName>
</protein>
<dbReference type="Proteomes" id="UP000824263">
    <property type="component" value="Unassembled WGS sequence"/>
</dbReference>
<dbReference type="GO" id="GO:0008745">
    <property type="term" value="F:N-acetylmuramoyl-L-alanine amidase activity"/>
    <property type="evidence" value="ECO:0007669"/>
    <property type="project" value="UniProtKB-EC"/>
</dbReference>
<accession>A0A9D1UD81</accession>